<dbReference type="RefSeq" id="WP_252595220.1">
    <property type="nucleotide sequence ID" value="NZ_CP099489.1"/>
</dbReference>
<proteinExistence type="predicted"/>
<dbReference type="InterPro" id="IPR046032">
    <property type="entry name" value="DUF5990"/>
</dbReference>
<accession>A0ABY4YY25</accession>
<gene>
    <name evidence="1" type="ORF">NF556_08570</name>
</gene>
<dbReference type="Proteomes" id="UP001056455">
    <property type="component" value="Chromosome"/>
</dbReference>
<evidence type="ECO:0000313" key="2">
    <source>
        <dbReference type="Proteomes" id="UP001056455"/>
    </source>
</evidence>
<keyword evidence="2" id="KW-1185">Reference proteome</keyword>
<reference evidence="1" key="1">
    <citation type="submission" date="2022-06" db="EMBL/GenBank/DDBJ databases">
        <title>Ornithinimicrobium HY1793.</title>
        <authorList>
            <person name="Huang Y."/>
        </authorList>
    </citation>
    <scope>NUCLEOTIDE SEQUENCE</scope>
    <source>
        <strain evidence="1">HY1793</strain>
    </source>
</reference>
<organism evidence="1 2">
    <name type="scientific">Ornithinimicrobium faecis</name>
    <dbReference type="NCBI Taxonomy" id="2934158"/>
    <lineage>
        <taxon>Bacteria</taxon>
        <taxon>Bacillati</taxon>
        <taxon>Actinomycetota</taxon>
        <taxon>Actinomycetes</taxon>
        <taxon>Micrococcales</taxon>
        <taxon>Ornithinimicrobiaceae</taxon>
        <taxon>Ornithinimicrobium</taxon>
    </lineage>
</organism>
<name>A0ABY4YY25_9MICO</name>
<sequence>MRLVIRGHRLPGRTCGPHANIHVGLQVRQDPVDLVPADAVSAQWVTNLRTDNGDFHGPAVHGRRGERFVYLTWGTVEADSFTMFRRAKVMLDGLPGDAEQITLDLDLTDESGMPRCARVQPTTITVGP</sequence>
<evidence type="ECO:0000313" key="1">
    <source>
        <dbReference type="EMBL" id="USQ81684.1"/>
    </source>
</evidence>
<dbReference type="EMBL" id="CP099489">
    <property type="protein sequence ID" value="USQ81684.1"/>
    <property type="molecule type" value="Genomic_DNA"/>
</dbReference>
<protein>
    <submittedName>
        <fullName evidence="1">DUF5990 family protein</fullName>
    </submittedName>
</protein>
<dbReference type="Pfam" id="PF19452">
    <property type="entry name" value="DUF5990"/>
    <property type="match status" value="1"/>
</dbReference>